<protein>
    <recommendedName>
        <fullName evidence="1">Pectinesterase inhibitor domain-containing protein</fullName>
    </recommendedName>
</protein>
<dbReference type="SUPFAM" id="SSF101148">
    <property type="entry name" value="Plant invertase/pectin methylesterase inhibitor"/>
    <property type="match status" value="1"/>
</dbReference>
<dbReference type="Gene3D" id="1.20.140.40">
    <property type="entry name" value="Invertase/pectin methylesterase inhibitor family protein"/>
    <property type="match status" value="1"/>
</dbReference>
<gene>
    <name evidence="2" type="ORF">T459_23023</name>
</gene>
<sequence length="166" mass="19133">LCSVDLFGANLRAQAITDIIRKACEFSDVRDFCFEVLGDDPLANLARNKFHLEDIAIELATTNYSYIHRRVWTITFSETNPDLKHIYRSCLHEYNVMKTDFRNFIPALVFNGDLESVALDASYHVNTCEYYFIRSPNISNPFAQDNDNMFKFLDLIRGIYLAPLGS</sequence>
<accession>A0A2G2YR57</accession>
<dbReference type="EMBL" id="AYRZ02000009">
    <property type="protein sequence ID" value="PHT72238.1"/>
    <property type="molecule type" value="Genomic_DNA"/>
</dbReference>
<feature type="domain" description="Pectinesterase inhibitor" evidence="1">
    <location>
        <begin position="15"/>
        <end position="159"/>
    </location>
</feature>
<reference evidence="2 3" key="1">
    <citation type="journal article" date="2014" name="Nat. Genet.">
        <title>Genome sequence of the hot pepper provides insights into the evolution of pungency in Capsicum species.</title>
        <authorList>
            <person name="Kim S."/>
            <person name="Park M."/>
            <person name="Yeom S.I."/>
            <person name="Kim Y.M."/>
            <person name="Lee J.M."/>
            <person name="Lee H.A."/>
            <person name="Seo E."/>
            <person name="Choi J."/>
            <person name="Cheong K."/>
            <person name="Kim K.T."/>
            <person name="Jung K."/>
            <person name="Lee G.W."/>
            <person name="Oh S.K."/>
            <person name="Bae C."/>
            <person name="Kim S.B."/>
            <person name="Lee H.Y."/>
            <person name="Kim S.Y."/>
            <person name="Kim M.S."/>
            <person name="Kang B.C."/>
            <person name="Jo Y.D."/>
            <person name="Yang H.B."/>
            <person name="Jeong H.J."/>
            <person name="Kang W.H."/>
            <person name="Kwon J.K."/>
            <person name="Shin C."/>
            <person name="Lim J.Y."/>
            <person name="Park J.H."/>
            <person name="Huh J.H."/>
            <person name="Kim J.S."/>
            <person name="Kim B.D."/>
            <person name="Cohen O."/>
            <person name="Paran I."/>
            <person name="Suh M.C."/>
            <person name="Lee S.B."/>
            <person name="Kim Y.K."/>
            <person name="Shin Y."/>
            <person name="Noh S.J."/>
            <person name="Park J."/>
            <person name="Seo Y.S."/>
            <person name="Kwon S.Y."/>
            <person name="Kim H.A."/>
            <person name="Park J.M."/>
            <person name="Kim H.J."/>
            <person name="Choi S.B."/>
            <person name="Bosland P.W."/>
            <person name="Reeves G."/>
            <person name="Jo S.H."/>
            <person name="Lee B.W."/>
            <person name="Cho H.T."/>
            <person name="Choi H.S."/>
            <person name="Lee M.S."/>
            <person name="Yu Y."/>
            <person name="Do Choi Y."/>
            <person name="Park B.S."/>
            <person name="van Deynze A."/>
            <person name="Ashrafi H."/>
            <person name="Hill T."/>
            <person name="Kim W.T."/>
            <person name="Pai H.S."/>
            <person name="Ahn H.K."/>
            <person name="Yeam I."/>
            <person name="Giovannoni J.J."/>
            <person name="Rose J.K."/>
            <person name="Sorensen I."/>
            <person name="Lee S.J."/>
            <person name="Kim R.W."/>
            <person name="Choi I.Y."/>
            <person name="Choi B.S."/>
            <person name="Lim J.S."/>
            <person name="Lee Y.H."/>
            <person name="Choi D."/>
        </authorList>
    </citation>
    <scope>NUCLEOTIDE SEQUENCE [LARGE SCALE GENOMIC DNA]</scope>
    <source>
        <strain evidence="3">cv. CM334</strain>
    </source>
</reference>
<evidence type="ECO:0000313" key="2">
    <source>
        <dbReference type="EMBL" id="PHT72238.1"/>
    </source>
</evidence>
<dbReference type="NCBIfam" id="TIGR01614">
    <property type="entry name" value="PME_inhib"/>
    <property type="match status" value="1"/>
</dbReference>
<dbReference type="GO" id="GO:0004857">
    <property type="term" value="F:enzyme inhibitor activity"/>
    <property type="evidence" value="ECO:0007669"/>
    <property type="project" value="InterPro"/>
</dbReference>
<keyword evidence="3" id="KW-1185">Reference proteome</keyword>
<dbReference type="Pfam" id="PF04043">
    <property type="entry name" value="PMEI"/>
    <property type="match status" value="1"/>
</dbReference>
<dbReference type="PANTHER" id="PTHR31890:SF10">
    <property type="entry name" value="PECTINESTERASE INHIBITOR 2-LIKE"/>
    <property type="match status" value="1"/>
</dbReference>
<name>A0A2G2YR57_CAPAN</name>
<dbReference type="Gramene" id="PHT72238">
    <property type="protein sequence ID" value="PHT72238"/>
    <property type="gene ID" value="T459_23023"/>
</dbReference>
<dbReference type="Proteomes" id="UP000222542">
    <property type="component" value="Unassembled WGS sequence"/>
</dbReference>
<dbReference type="SMART" id="SM00856">
    <property type="entry name" value="PMEI"/>
    <property type="match status" value="1"/>
</dbReference>
<dbReference type="OMA" id="GAITHIF"/>
<feature type="non-terminal residue" evidence="2">
    <location>
        <position position="1"/>
    </location>
</feature>
<dbReference type="InterPro" id="IPR035513">
    <property type="entry name" value="Invertase/methylesterase_inhib"/>
</dbReference>
<reference evidence="2 3" key="2">
    <citation type="journal article" date="2017" name="Genome Biol.">
        <title>New reference genome sequences of hot pepper reveal the massive evolution of plant disease-resistance genes by retroduplication.</title>
        <authorList>
            <person name="Kim S."/>
            <person name="Park J."/>
            <person name="Yeom S.I."/>
            <person name="Kim Y.M."/>
            <person name="Seo E."/>
            <person name="Kim K.T."/>
            <person name="Kim M.S."/>
            <person name="Lee J.M."/>
            <person name="Cheong K."/>
            <person name="Shin H.S."/>
            <person name="Kim S.B."/>
            <person name="Han K."/>
            <person name="Lee J."/>
            <person name="Park M."/>
            <person name="Lee H.A."/>
            <person name="Lee H.Y."/>
            <person name="Lee Y."/>
            <person name="Oh S."/>
            <person name="Lee J.H."/>
            <person name="Choi E."/>
            <person name="Choi E."/>
            <person name="Lee S.E."/>
            <person name="Jeon J."/>
            <person name="Kim H."/>
            <person name="Choi G."/>
            <person name="Song H."/>
            <person name="Lee J."/>
            <person name="Lee S.C."/>
            <person name="Kwon J.K."/>
            <person name="Lee H.Y."/>
            <person name="Koo N."/>
            <person name="Hong Y."/>
            <person name="Kim R.W."/>
            <person name="Kang W.H."/>
            <person name="Huh J.H."/>
            <person name="Kang B.C."/>
            <person name="Yang T.J."/>
            <person name="Lee Y.H."/>
            <person name="Bennetzen J.L."/>
            <person name="Choi D."/>
        </authorList>
    </citation>
    <scope>NUCLEOTIDE SEQUENCE [LARGE SCALE GENOMIC DNA]</scope>
    <source>
        <strain evidence="3">cv. CM334</strain>
    </source>
</reference>
<evidence type="ECO:0000313" key="3">
    <source>
        <dbReference type="Proteomes" id="UP000222542"/>
    </source>
</evidence>
<proteinExistence type="predicted"/>
<comment type="caution">
    <text evidence="2">The sequence shown here is derived from an EMBL/GenBank/DDBJ whole genome shotgun (WGS) entry which is preliminary data.</text>
</comment>
<dbReference type="AlphaFoldDB" id="A0A2G2YR57"/>
<dbReference type="PANTHER" id="PTHR31890">
    <property type="entry name" value="PLANT INVERTASE/PECTIN METHYLESTERASE INHIBITOR SUPERFAMILY PROTEIN"/>
    <property type="match status" value="1"/>
</dbReference>
<organism evidence="2 3">
    <name type="scientific">Capsicum annuum</name>
    <name type="common">Capsicum pepper</name>
    <dbReference type="NCBI Taxonomy" id="4072"/>
    <lineage>
        <taxon>Eukaryota</taxon>
        <taxon>Viridiplantae</taxon>
        <taxon>Streptophyta</taxon>
        <taxon>Embryophyta</taxon>
        <taxon>Tracheophyta</taxon>
        <taxon>Spermatophyta</taxon>
        <taxon>Magnoliopsida</taxon>
        <taxon>eudicotyledons</taxon>
        <taxon>Gunneridae</taxon>
        <taxon>Pentapetalae</taxon>
        <taxon>asterids</taxon>
        <taxon>lamiids</taxon>
        <taxon>Solanales</taxon>
        <taxon>Solanaceae</taxon>
        <taxon>Solanoideae</taxon>
        <taxon>Capsiceae</taxon>
        <taxon>Capsicum</taxon>
    </lineage>
</organism>
<evidence type="ECO:0000259" key="1">
    <source>
        <dbReference type="SMART" id="SM00856"/>
    </source>
</evidence>
<dbReference type="InterPro" id="IPR006501">
    <property type="entry name" value="Pectinesterase_inhib_dom"/>
</dbReference>